<evidence type="ECO:0000256" key="1">
    <source>
        <dbReference type="ARBA" id="ARBA00022737"/>
    </source>
</evidence>
<keyword evidence="3" id="KW-0812">Transmembrane</keyword>
<organism evidence="4 5">
    <name type="scientific">Eruca vesicaria subsp. sativa</name>
    <name type="common">Garden rocket</name>
    <name type="synonym">Eruca sativa</name>
    <dbReference type="NCBI Taxonomy" id="29727"/>
    <lineage>
        <taxon>Eukaryota</taxon>
        <taxon>Viridiplantae</taxon>
        <taxon>Streptophyta</taxon>
        <taxon>Embryophyta</taxon>
        <taxon>Tracheophyta</taxon>
        <taxon>Spermatophyta</taxon>
        <taxon>Magnoliopsida</taxon>
        <taxon>eudicotyledons</taxon>
        <taxon>Gunneridae</taxon>
        <taxon>Pentapetalae</taxon>
        <taxon>rosids</taxon>
        <taxon>malvids</taxon>
        <taxon>Brassicales</taxon>
        <taxon>Brassicaceae</taxon>
        <taxon>Brassiceae</taxon>
        <taxon>Eruca</taxon>
    </lineage>
</organism>
<name>A0ABC8K113_ERUVS</name>
<accession>A0ABC8K113</accession>
<feature type="repeat" description="RCC1" evidence="2">
    <location>
        <begin position="16"/>
        <end position="69"/>
    </location>
</feature>
<dbReference type="InterPro" id="IPR051210">
    <property type="entry name" value="Ub_ligase/GEF_domain"/>
</dbReference>
<keyword evidence="3" id="KW-1133">Transmembrane helix</keyword>
<protein>
    <submittedName>
        <fullName evidence="4">Uncharacterized protein</fullName>
    </submittedName>
</protein>
<keyword evidence="3" id="KW-0472">Membrane</keyword>
<keyword evidence="5" id="KW-1185">Reference proteome</keyword>
<dbReference type="AlphaFoldDB" id="A0ABC8K113"/>
<evidence type="ECO:0000256" key="3">
    <source>
        <dbReference type="SAM" id="Phobius"/>
    </source>
</evidence>
<dbReference type="Proteomes" id="UP001642260">
    <property type="component" value="Unassembled WGS sequence"/>
</dbReference>
<gene>
    <name evidence="4" type="ORF">ERUC_LOCUS17815</name>
</gene>
<evidence type="ECO:0000256" key="2">
    <source>
        <dbReference type="PROSITE-ProRule" id="PRU00235"/>
    </source>
</evidence>
<dbReference type="PROSITE" id="PS00626">
    <property type="entry name" value="RCC1_2"/>
    <property type="match status" value="1"/>
</dbReference>
<dbReference type="PANTHER" id="PTHR22870">
    <property type="entry name" value="REGULATOR OF CHROMOSOME CONDENSATION"/>
    <property type="match status" value="1"/>
</dbReference>
<evidence type="ECO:0000313" key="5">
    <source>
        <dbReference type="Proteomes" id="UP001642260"/>
    </source>
</evidence>
<feature type="transmembrane region" description="Helical" evidence="3">
    <location>
        <begin position="107"/>
        <end position="128"/>
    </location>
</feature>
<keyword evidence="1" id="KW-0677">Repeat</keyword>
<sequence>MVACGMRHSLVLFAGNQVCGFDSGKRGQLGVSSDKTKSLNLPCVVSRLEDVEVVRIAANGDHSAAISGNGEWFSWGRGFCGSPDVQTPQCLSSSQSFREVALGCNHALLLTGFCLGRGILVALCLGFLPWERVSDGDKVEASGFF</sequence>
<proteinExistence type="predicted"/>
<dbReference type="Pfam" id="PF00415">
    <property type="entry name" value="RCC1"/>
    <property type="match status" value="1"/>
</dbReference>
<dbReference type="InterPro" id="IPR009091">
    <property type="entry name" value="RCC1/BLIP-II"/>
</dbReference>
<dbReference type="InterPro" id="IPR000408">
    <property type="entry name" value="Reg_chr_condens"/>
</dbReference>
<reference evidence="4 5" key="1">
    <citation type="submission" date="2022-03" db="EMBL/GenBank/DDBJ databases">
        <authorList>
            <person name="Macdonald S."/>
            <person name="Ahmed S."/>
            <person name="Newling K."/>
        </authorList>
    </citation>
    <scope>NUCLEOTIDE SEQUENCE [LARGE SCALE GENOMIC DNA]</scope>
</reference>
<comment type="caution">
    <text evidence="4">The sequence shown here is derived from an EMBL/GenBank/DDBJ whole genome shotgun (WGS) entry which is preliminary data.</text>
</comment>
<dbReference type="PROSITE" id="PS50012">
    <property type="entry name" value="RCC1_3"/>
    <property type="match status" value="1"/>
</dbReference>
<dbReference type="Gene3D" id="2.130.10.30">
    <property type="entry name" value="Regulator of chromosome condensation 1/beta-lactamase-inhibitor protein II"/>
    <property type="match status" value="1"/>
</dbReference>
<evidence type="ECO:0000313" key="4">
    <source>
        <dbReference type="EMBL" id="CAH8349899.1"/>
    </source>
</evidence>
<dbReference type="EMBL" id="CAKOAT010164043">
    <property type="protein sequence ID" value="CAH8349899.1"/>
    <property type="molecule type" value="Genomic_DNA"/>
</dbReference>
<dbReference type="SUPFAM" id="SSF50985">
    <property type="entry name" value="RCC1/BLIP-II"/>
    <property type="match status" value="1"/>
</dbReference>
<dbReference type="PANTHER" id="PTHR22870:SF466">
    <property type="entry name" value="ANKYRIN REPEAT-CONTAINING PROTEIN"/>
    <property type="match status" value="1"/>
</dbReference>